<dbReference type="EMBL" id="CACVAQ010000503">
    <property type="protein sequence ID" value="CAA6829570.1"/>
    <property type="molecule type" value="Genomic_DNA"/>
</dbReference>
<evidence type="ECO:0000259" key="1">
    <source>
        <dbReference type="Pfam" id="PF13847"/>
    </source>
</evidence>
<dbReference type="AlphaFoldDB" id="A0A6S6UKX9"/>
<name>A0A6S6UKX9_9BACT</name>
<protein>
    <recommendedName>
        <fullName evidence="1">Methyltransferase domain-containing protein</fullName>
    </recommendedName>
</protein>
<dbReference type="InterPro" id="IPR025714">
    <property type="entry name" value="Methyltranfer_dom"/>
</dbReference>
<dbReference type="InterPro" id="IPR029063">
    <property type="entry name" value="SAM-dependent_MTases_sf"/>
</dbReference>
<proteinExistence type="predicted"/>
<accession>A0A6S6UKX9</accession>
<organism evidence="2">
    <name type="scientific">uncultured Aureispira sp</name>
    <dbReference type="NCBI Taxonomy" id="1331704"/>
    <lineage>
        <taxon>Bacteria</taxon>
        <taxon>Pseudomonadati</taxon>
        <taxon>Bacteroidota</taxon>
        <taxon>Saprospiria</taxon>
        <taxon>Saprospirales</taxon>
        <taxon>Saprospiraceae</taxon>
        <taxon>Aureispira</taxon>
        <taxon>environmental samples</taxon>
    </lineage>
</organism>
<dbReference type="CDD" id="cd02440">
    <property type="entry name" value="AdoMet_MTases"/>
    <property type="match status" value="1"/>
</dbReference>
<sequence>MKWYDVFSNFYDASLEKLYFESRKRAVELLELNAGQTVLDVACGTGANFRHIKATNLELDIYGTDFSAGMLRRGQATIEKEQWTNIKLFQADARDLSPSFVQEQIKNEPYFDKIICALGLSVIPDWESVMDKMLGLLKENGQLVLIDVFAEKRTFNTWLVEKIAKADLDRKIGQRLEQKTSNFHCEYLPVKENKVGGKLFVAIGIKK</sequence>
<dbReference type="PANTHER" id="PTHR43861:SF1">
    <property type="entry name" value="TRANS-ACONITATE 2-METHYLTRANSFERASE"/>
    <property type="match status" value="1"/>
</dbReference>
<feature type="domain" description="Methyltransferase" evidence="1">
    <location>
        <begin position="33"/>
        <end position="155"/>
    </location>
</feature>
<gene>
    <name evidence="2" type="ORF">HELGO_WM25115</name>
</gene>
<reference evidence="2" key="1">
    <citation type="submission" date="2020-01" db="EMBL/GenBank/DDBJ databases">
        <authorList>
            <person name="Meier V. D."/>
            <person name="Meier V D."/>
        </authorList>
    </citation>
    <scope>NUCLEOTIDE SEQUENCE</scope>
    <source>
        <strain evidence="2">HLG_WM_MAG_10</strain>
    </source>
</reference>
<dbReference type="PANTHER" id="PTHR43861">
    <property type="entry name" value="TRANS-ACONITATE 2-METHYLTRANSFERASE-RELATED"/>
    <property type="match status" value="1"/>
</dbReference>
<dbReference type="SUPFAM" id="SSF53335">
    <property type="entry name" value="S-adenosyl-L-methionine-dependent methyltransferases"/>
    <property type="match status" value="1"/>
</dbReference>
<dbReference type="Pfam" id="PF13847">
    <property type="entry name" value="Methyltransf_31"/>
    <property type="match status" value="1"/>
</dbReference>
<dbReference type="Gene3D" id="3.40.50.150">
    <property type="entry name" value="Vaccinia Virus protein VP39"/>
    <property type="match status" value="1"/>
</dbReference>
<evidence type="ECO:0000313" key="2">
    <source>
        <dbReference type="EMBL" id="CAA6829570.1"/>
    </source>
</evidence>